<gene>
    <name evidence="1" type="ORF">QTG54_001461</name>
</gene>
<evidence type="ECO:0000313" key="2">
    <source>
        <dbReference type="Proteomes" id="UP001224775"/>
    </source>
</evidence>
<keyword evidence="2" id="KW-1185">Reference proteome</keyword>
<name>A0AAD8YK58_9STRA</name>
<accession>A0AAD8YK58</accession>
<sequence length="158" mass="18508">MAIKFFQYASFVMMIDFFAPVRRRELQKVDSLECRKYQKLKGEGVDIEDIWGCETPLDIGGGKQYEFTELNIEQADLVINSVTDFLLLRAPRAWSIKSVHLAWQEVVEYNTNDGRRRLKNNNNTDRALQNQQLAQLELGIRVRAEFQSDKARHKILRM</sequence>
<organism evidence="1 2">
    <name type="scientific">Skeletonema marinoi</name>
    <dbReference type="NCBI Taxonomy" id="267567"/>
    <lineage>
        <taxon>Eukaryota</taxon>
        <taxon>Sar</taxon>
        <taxon>Stramenopiles</taxon>
        <taxon>Ochrophyta</taxon>
        <taxon>Bacillariophyta</taxon>
        <taxon>Coscinodiscophyceae</taxon>
        <taxon>Thalassiosirophycidae</taxon>
        <taxon>Thalassiosirales</taxon>
        <taxon>Skeletonemataceae</taxon>
        <taxon>Skeletonema</taxon>
        <taxon>Skeletonema marinoi-dohrnii complex</taxon>
    </lineage>
</organism>
<reference evidence="1" key="1">
    <citation type="submission" date="2023-06" db="EMBL/GenBank/DDBJ databases">
        <title>Survivors Of The Sea: Transcriptome response of Skeletonema marinoi to long-term dormancy.</title>
        <authorList>
            <person name="Pinder M.I.M."/>
            <person name="Kourtchenko O."/>
            <person name="Robertson E.K."/>
            <person name="Larsson T."/>
            <person name="Maumus F."/>
            <person name="Osuna-Cruz C.M."/>
            <person name="Vancaester E."/>
            <person name="Stenow R."/>
            <person name="Vandepoele K."/>
            <person name="Ploug H."/>
            <person name="Bruchert V."/>
            <person name="Godhe A."/>
            <person name="Topel M."/>
        </authorList>
    </citation>
    <scope>NUCLEOTIDE SEQUENCE</scope>
    <source>
        <strain evidence="1">R05AC</strain>
    </source>
</reference>
<dbReference type="AlphaFoldDB" id="A0AAD8YK58"/>
<protein>
    <submittedName>
        <fullName evidence="1">Uncharacterized protein</fullName>
    </submittedName>
</protein>
<dbReference type="Proteomes" id="UP001224775">
    <property type="component" value="Unassembled WGS sequence"/>
</dbReference>
<proteinExistence type="predicted"/>
<comment type="caution">
    <text evidence="1">The sequence shown here is derived from an EMBL/GenBank/DDBJ whole genome shotgun (WGS) entry which is preliminary data.</text>
</comment>
<dbReference type="EMBL" id="JATAAI010000002">
    <property type="protein sequence ID" value="KAK1747498.1"/>
    <property type="molecule type" value="Genomic_DNA"/>
</dbReference>
<evidence type="ECO:0000313" key="1">
    <source>
        <dbReference type="EMBL" id="KAK1747498.1"/>
    </source>
</evidence>